<dbReference type="AlphaFoldDB" id="A0A2S7D2I2"/>
<evidence type="ECO:0000256" key="1">
    <source>
        <dbReference type="SAM" id="Phobius"/>
    </source>
</evidence>
<proteinExistence type="predicted"/>
<dbReference type="InterPro" id="IPR021994">
    <property type="entry name" value="DUF3592"/>
</dbReference>
<sequence>MGTYFAAIGMICVVLAAWLGIRRLHVVWSGAMASGTVRGHETRESDGAVFHLPAVSFTDAAGRTHRFTSAACGWGRRLPVGTRVTVRYLPSNPAMAYVAGFLSTWAAALALLVLGVAGVVAAWRYRARSRCGLTPLGLFRRVH</sequence>
<feature type="domain" description="DUF3592" evidence="2">
    <location>
        <begin position="34"/>
        <end position="101"/>
    </location>
</feature>
<dbReference type="Pfam" id="PF12158">
    <property type="entry name" value="DUF3592"/>
    <property type="match status" value="1"/>
</dbReference>
<evidence type="ECO:0000313" key="3">
    <source>
        <dbReference type="EMBL" id="PPU68055.1"/>
    </source>
</evidence>
<name>A0A2S7D2I2_9XANT</name>
<gene>
    <name evidence="3" type="ORF">XpiCFBP4643_12610</name>
</gene>
<dbReference type="Proteomes" id="UP000238191">
    <property type="component" value="Unassembled WGS sequence"/>
</dbReference>
<reference evidence="4" key="1">
    <citation type="submission" date="2016-08" db="EMBL/GenBank/DDBJ databases">
        <authorList>
            <person name="Merda D."/>
            <person name="Briand M."/>
            <person name="Taghouti G."/>
            <person name="Carrere S."/>
            <person name="Gouzy J."/>
            <person name="Portier P."/>
            <person name="Jacques M.-A."/>
            <person name="Fischer-Le Saux M."/>
        </authorList>
    </citation>
    <scope>NUCLEOTIDE SEQUENCE [LARGE SCALE GENOMIC DNA]</scope>
    <source>
        <strain evidence="4">CFBP4643</strain>
    </source>
</reference>
<keyword evidence="1" id="KW-0812">Transmembrane</keyword>
<accession>A0A2S7D2I2</accession>
<evidence type="ECO:0000313" key="4">
    <source>
        <dbReference type="Proteomes" id="UP000238191"/>
    </source>
</evidence>
<dbReference type="EMBL" id="MDEI01000009">
    <property type="protein sequence ID" value="PPU68055.1"/>
    <property type="molecule type" value="Genomic_DNA"/>
</dbReference>
<comment type="caution">
    <text evidence="3">The sequence shown here is derived from an EMBL/GenBank/DDBJ whole genome shotgun (WGS) entry which is preliminary data.</text>
</comment>
<organism evidence="3 4">
    <name type="scientific">Xanthomonas pisi</name>
    <dbReference type="NCBI Taxonomy" id="56457"/>
    <lineage>
        <taxon>Bacteria</taxon>
        <taxon>Pseudomonadati</taxon>
        <taxon>Pseudomonadota</taxon>
        <taxon>Gammaproteobacteria</taxon>
        <taxon>Lysobacterales</taxon>
        <taxon>Lysobacteraceae</taxon>
        <taxon>Xanthomonas</taxon>
    </lineage>
</organism>
<keyword evidence="1" id="KW-0472">Membrane</keyword>
<keyword evidence="1" id="KW-1133">Transmembrane helix</keyword>
<dbReference type="RefSeq" id="WP_052764990.1">
    <property type="nucleotide sequence ID" value="NZ_MDEI01000009.1"/>
</dbReference>
<feature type="transmembrane region" description="Helical" evidence="1">
    <location>
        <begin position="94"/>
        <end position="123"/>
    </location>
</feature>
<protein>
    <submittedName>
        <fullName evidence="3">DUF3592 domain-containing protein</fullName>
    </submittedName>
</protein>
<keyword evidence="4" id="KW-1185">Reference proteome</keyword>
<evidence type="ECO:0000259" key="2">
    <source>
        <dbReference type="Pfam" id="PF12158"/>
    </source>
</evidence>